<feature type="chain" id="PRO_5032506895" description="Porin domain-containing protein" evidence="1">
    <location>
        <begin position="22"/>
        <end position="373"/>
    </location>
</feature>
<sequence length="373" mass="41631">MKKFLALFAFLVAAGWTNAEAVDWNWKGDIRYRYEIQDKEHLDDNRDRHRIRVRVGVYPWINEELSAGIQFATAGAGDPVSRNQTLGDGFTAKDINLNEAFIDFHPVSYGMDGKVNFILGKREVKSTFVRTNDLVWDSDVTLEGLTFHYGKDGSKQKSGLNLVAGYYFLEEDGKSERDAYVWTAQAAYTGKAGDLGFTLGAGYYDFENIQDSDSDVFGDWANEDNFGNSVYSWDEYLYDYNVLELFASLGGKFNGGLSWKAYGQYAVNVAEDVDEDNNGYLVGFKLGDAKKVGDWAIDANYSYLEKDAVVGAYTDSDRWGGGTDGEGFEIAGTYHLVQNMTVGLKYLNHAKGVDSDASNDGVDIWQADMVVKF</sequence>
<dbReference type="SUPFAM" id="SSF56935">
    <property type="entry name" value="Porins"/>
    <property type="match status" value="1"/>
</dbReference>
<evidence type="ECO:0008006" key="3">
    <source>
        <dbReference type="Google" id="ProtNLM"/>
    </source>
</evidence>
<gene>
    <name evidence="2" type="ORF">ENN50_02300</name>
</gene>
<evidence type="ECO:0000256" key="1">
    <source>
        <dbReference type="SAM" id="SignalP"/>
    </source>
</evidence>
<dbReference type="AlphaFoldDB" id="A0A831SPD8"/>
<dbReference type="EMBL" id="DSBW01000053">
    <property type="protein sequence ID" value="HED30526.1"/>
    <property type="molecule type" value="Genomic_DNA"/>
</dbReference>
<protein>
    <recommendedName>
        <fullName evidence="3">Porin domain-containing protein</fullName>
    </recommendedName>
</protein>
<organism evidence="2">
    <name type="scientific">Prosthecochloris aestuarii</name>
    <dbReference type="NCBI Taxonomy" id="1102"/>
    <lineage>
        <taxon>Bacteria</taxon>
        <taxon>Pseudomonadati</taxon>
        <taxon>Chlorobiota</taxon>
        <taxon>Chlorobiia</taxon>
        <taxon>Chlorobiales</taxon>
        <taxon>Chlorobiaceae</taxon>
        <taxon>Prosthecochloris</taxon>
    </lineage>
</organism>
<dbReference type="Pfam" id="PF16930">
    <property type="entry name" value="Porin_5"/>
    <property type="match status" value="2"/>
</dbReference>
<comment type="caution">
    <text evidence="2">The sequence shown here is derived from an EMBL/GenBank/DDBJ whole genome shotgun (WGS) entry which is preliminary data.</text>
</comment>
<feature type="signal peptide" evidence="1">
    <location>
        <begin position="1"/>
        <end position="21"/>
    </location>
</feature>
<dbReference type="InterPro" id="IPR032638">
    <property type="entry name" value="Porin_5"/>
</dbReference>
<reference evidence="2" key="1">
    <citation type="journal article" date="2020" name="mSystems">
        <title>Genome- and Community-Level Interaction Insights into Carbon Utilization and Element Cycling Functions of Hydrothermarchaeota in Hydrothermal Sediment.</title>
        <authorList>
            <person name="Zhou Z."/>
            <person name="Liu Y."/>
            <person name="Xu W."/>
            <person name="Pan J."/>
            <person name="Luo Z.H."/>
            <person name="Li M."/>
        </authorList>
    </citation>
    <scope>NUCLEOTIDE SEQUENCE [LARGE SCALE GENOMIC DNA]</scope>
    <source>
        <strain evidence="2">SpSt-1181</strain>
    </source>
</reference>
<proteinExistence type="predicted"/>
<evidence type="ECO:0000313" key="2">
    <source>
        <dbReference type="EMBL" id="HED30526.1"/>
    </source>
</evidence>
<dbReference type="Proteomes" id="UP000886335">
    <property type="component" value="Unassembled WGS sequence"/>
</dbReference>
<accession>A0A831SPD8</accession>
<name>A0A831SPD8_PROAE</name>
<keyword evidence="1" id="KW-0732">Signal</keyword>